<sequence length="248" mass="27098">MPGVGRLLAALVFPPGIIMVTLTGIDLCTTSFMFTSIAVFHQRLSIWRALLHWVISFFGNLAGALFMVCVIFGYGGSFDSDPWKTALANFATTRQVKPTWPMLFLRGIGCNWLVCLGCFFAMQGRGLVAKAVALYIPIFTFVVLSFDHVVANMFFIPMSIWVGHPSVTIGLYIWKGILPVLMGNILGGSVMCGAYHHLMYSWRTPEHEPAALSPKSDLESGLSRRPSSLTCVVTETGSAATAQIVPKD</sequence>
<keyword evidence="4 6" id="KW-0472">Membrane</keyword>
<dbReference type="STRING" id="1664694.A0A0N1P4L7"/>
<feature type="transmembrane region" description="Helical" evidence="6">
    <location>
        <begin position="50"/>
        <end position="74"/>
    </location>
</feature>
<dbReference type="RefSeq" id="XP_018005949.1">
    <property type="nucleotide sequence ID" value="XM_018142734.1"/>
</dbReference>
<dbReference type="PANTHER" id="PTHR30520">
    <property type="entry name" value="FORMATE TRANSPORTER-RELATED"/>
    <property type="match status" value="1"/>
</dbReference>
<dbReference type="OrthoDB" id="4829at2759"/>
<evidence type="ECO:0000256" key="1">
    <source>
        <dbReference type="ARBA" id="ARBA00004141"/>
    </source>
</evidence>
<comment type="caution">
    <text evidence="7">The sequence shown here is derived from an EMBL/GenBank/DDBJ whole genome shotgun (WGS) entry which is preliminary data.</text>
</comment>
<name>A0A0N1P4L7_9EURO</name>
<comment type="similarity">
    <text evidence="5">Belongs to the FNT transporter (TC 1.A.16) family.</text>
</comment>
<dbReference type="Proteomes" id="UP000038010">
    <property type="component" value="Unassembled WGS sequence"/>
</dbReference>
<reference evidence="7 8" key="1">
    <citation type="submission" date="2015-06" db="EMBL/GenBank/DDBJ databases">
        <title>Draft genome of the ant-associated black yeast Phialophora attae CBS 131958.</title>
        <authorList>
            <person name="Moreno L.F."/>
            <person name="Stielow B.J."/>
            <person name="de Hoog S."/>
            <person name="Vicente V.A."/>
            <person name="Weiss V.A."/>
            <person name="de Vries M."/>
            <person name="Cruz L.M."/>
            <person name="Souza E.M."/>
        </authorList>
    </citation>
    <scope>NUCLEOTIDE SEQUENCE [LARGE SCALE GENOMIC DNA]</scope>
    <source>
        <strain evidence="7 8">CBS 131958</strain>
    </source>
</reference>
<dbReference type="PANTHER" id="PTHR30520:SF6">
    <property type="entry name" value="FORMATE_NITRATE FAMILY TRANSPORTER (EUROFUNG)"/>
    <property type="match status" value="1"/>
</dbReference>
<evidence type="ECO:0000256" key="3">
    <source>
        <dbReference type="ARBA" id="ARBA00022989"/>
    </source>
</evidence>
<proteinExistence type="inferred from homology"/>
<feature type="transmembrane region" description="Helical" evidence="6">
    <location>
        <begin position="12"/>
        <end position="38"/>
    </location>
</feature>
<dbReference type="GO" id="GO:0015513">
    <property type="term" value="F:high-affinity secondary active nitrite transmembrane transporter activity"/>
    <property type="evidence" value="ECO:0007669"/>
    <property type="project" value="TreeGrafter"/>
</dbReference>
<gene>
    <name evidence="7" type="ORF">AB675_273</name>
</gene>
<dbReference type="GO" id="GO:0005886">
    <property type="term" value="C:plasma membrane"/>
    <property type="evidence" value="ECO:0007669"/>
    <property type="project" value="TreeGrafter"/>
</dbReference>
<organism evidence="7 8">
    <name type="scientific">Cyphellophora attinorum</name>
    <dbReference type="NCBI Taxonomy" id="1664694"/>
    <lineage>
        <taxon>Eukaryota</taxon>
        <taxon>Fungi</taxon>
        <taxon>Dikarya</taxon>
        <taxon>Ascomycota</taxon>
        <taxon>Pezizomycotina</taxon>
        <taxon>Eurotiomycetes</taxon>
        <taxon>Chaetothyriomycetidae</taxon>
        <taxon>Chaetothyriales</taxon>
        <taxon>Cyphellophoraceae</taxon>
        <taxon>Cyphellophora</taxon>
    </lineage>
</organism>
<protein>
    <submittedName>
        <fullName evidence="7">Putative formate transporter</fullName>
    </submittedName>
</protein>
<dbReference type="GO" id="GO:0015707">
    <property type="term" value="P:nitrite transport"/>
    <property type="evidence" value="ECO:0007669"/>
    <property type="project" value="TreeGrafter"/>
</dbReference>
<evidence type="ECO:0000256" key="6">
    <source>
        <dbReference type="SAM" id="Phobius"/>
    </source>
</evidence>
<dbReference type="Pfam" id="PF01226">
    <property type="entry name" value="Form_Nir_trans"/>
    <property type="match status" value="1"/>
</dbReference>
<feature type="transmembrane region" description="Helical" evidence="6">
    <location>
        <begin position="176"/>
        <end position="195"/>
    </location>
</feature>
<evidence type="ECO:0000313" key="7">
    <source>
        <dbReference type="EMBL" id="KPI45986.1"/>
    </source>
</evidence>
<keyword evidence="2 6" id="KW-0812">Transmembrane</keyword>
<evidence type="ECO:0000256" key="5">
    <source>
        <dbReference type="ARBA" id="ARBA00049660"/>
    </source>
</evidence>
<dbReference type="VEuPathDB" id="FungiDB:AB675_273"/>
<dbReference type="Gene3D" id="1.20.1080.10">
    <property type="entry name" value="Glycerol uptake facilitator protein"/>
    <property type="match status" value="1"/>
</dbReference>
<keyword evidence="3 6" id="KW-1133">Transmembrane helix</keyword>
<feature type="transmembrane region" description="Helical" evidence="6">
    <location>
        <begin position="134"/>
        <end position="156"/>
    </location>
</feature>
<feature type="transmembrane region" description="Helical" evidence="6">
    <location>
        <begin position="103"/>
        <end position="122"/>
    </location>
</feature>
<evidence type="ECO:0000256" key="4">
    <source>
        <dbReference type="ARBA" id="ARBA00023136"/>
    </source>
</evidence>
<evidence type="ECO:0000256" key="2">
    <source>
        <dbReference type="ARBA" id="ARBA00022692"/>
    </source>
</evidence>
<dbReference type="InterPro" id="IPR023271">
    <property type="entry name" value="Aquaporin-like"/>
</dbReference>
<dbReference type="EMBL" id="LFJN01000001">
    <property type="protein sequence ID" value="KPI45986.1"/>
    <property type="molecule type" value="Genomic_DNA"/>
</dbReference>
<dbReference type="AlphaFoldDB" id="A0A0N1P4L7"/>
<dbReference type="GeneID" id="28734603"/>
<keyword evidence="8" id="KW-1185">Reference proteome</keyword>
<comment type="subcellular location">
    <subcellularLocation>
        <location evidence="1">Membrane</location>
        <topology evidence="1">Multi-pass membrane protein</topology>
    </subcellularLocation>
</comment>
<dbReference type="InterPro" id="IPR000292">
    <property type="entry name" value="For/NO2_transpt"/>
</dbReference>
<accession>A0A0N1P4L7</accession>
<evidence type="ECO:0000313" key="8">
    <source>
        <dbReference type="Proteomes" id="UP000038010"/>
    </source>
</evidence>